<keyword evidence="2" id="KW-0677">Repeat</keyword>
<feature type="repeat" description="WD" evidence="3">
    <location>
        <begin position="994"/>
        <end position="1036"/>
    </location>
</feature>
<evidence type="ECO:0000313" key="8">
    <source>
        <dbReference type="Proteomes" id="UP000005317"/>
    </source>
</evidence>
<feature type="repeat" description="WD" evidence="3">
    <location>
        <begin position="632"/>
        <end position="659"/>
    </location>
</feature>
<evidence type="ECO:0000259" key="6">
    <source>
        <dbReference type="Pfam" id="PF20703"/>
    </source>
</evidence>
<dbReference type="InterPro" id="IPR011990">
    <property type="entry name" value="TPR-like_helical_dom_sf"/>
</dbReference>
<dbReference type="Gene3D" id="1.25.40.10">
    <property type="entry name" value="Tetratricopeptide repeat domain"/>
    <property type="match status" value="1"/>
</dbReference>
<evidence type="ECO:0000256" key="2">
    <source>
        <dbReference type="ARBA" id="ARBA00022737"/>
    </source>
</evidence>
<dbReference type="Pfam" id="PF14559">
    <property type="entry name" value="TPR_19"/>
    <property type="match status" value="1"/>
</dbReference>
<feature type="repeat" description="WD" evidence="3">
    <location>
        <begin position="727"/>
        <end position="768"/>
    </location>
</feature>
<dbReference type="PROSITE" id="PS00678">
    <property type="entry name" value="WD_REPEATS_1"/>
    <property type="match status" value="4"/>
</dbReference>
<dbReference type="InterPro" id="IPR020472">
    <property type="entry name" value="WD40_PAC1"/>
</dbReference>
<dbReference type="Pfam" id="PF20703">
    <property type="entry name" value="nSTAND1"/>
    <property type="match status" value="1"/>
</dbReference>
<dbReference type="RefSeq" id="WP_002706944.1">
    <property type="nucleotide sequence ID" value="NZ_JH651384.1"/>
</dbReference>
<feature type="transmembrane region" description="Helical" evidence="5">
    <location>
        <begin position="417"/>
        <end position="436"/>
    </location>
</feature>
<keyword evidence="5" id="KW-0812">Transmembrane</keyword>
<dbReference type="InterPro" id="IPR015943">
    <property type="entry name" value="WD40/YVTN_repeat-like_dom_sf"/>
</dbReference>
<accession>A0A656H8N7</accession>
<organism evidence="7 8">
    <name type="scientific">Thiothrix nivea (strain ATCC 35100 / DSM 5205 / JP2)</name>
    <dbReference type="NCBI Taxonomy" id="870187"/>
    <lineage>
        <taxon>Bacteria</taxon>
        <taxon>Pseudomonadati</taxon>
        <taxon>Pseudomonadota</taxon>
        <taxon>Gammaproteobacteria</taxon>
        <taxon>Thiotrichales</taxon>
        <taxon>Thiotrichaceae</taxon>
        <taxon>Thiothrix</taxon>
    </lineage>
</organism>
<feature type="compositionally biased region" description="Low complexity" evidence="4">
    <location>
        <begin position="350"/>
        <end position="362"/>
    </location>
</feature>
<dbReference type="Proteomes" id="UP000005317">
    <property type="component" value="Unassembled WGS sequence"/>
</dbReference>
<dbReference type="Pfam" id="PF00400">
    <property type="entry name" value="WD40"/>
    <property type="match status" value="11"/>
</dbReference>
<name>A0A656H8N7_THINJ</name>
<proteinExistence type="predicted"/>
<dbReference type="InterPro" id="IPR036322">
    <property type="entry name" value="WD40_repeat_dom_sf"/>
</dbReference>
<dbReference type="OrthoDB" id="5623591at2"/>
<feature type="region of interest" description="Disordered" evidence="4">
    <location>
        <begin position="323"/>
        <end position="362"/>
    </location>
</feature>
<dbReference type="InterPro" id="IPR019775">
    <property type="entry name" value="WD40_repeat_CS"/>
</dbReference>
<dbReference type="SUPFAM" id="SSF50978">
    <property type="entry name" value="WD40 repeat-like"/>
    <property type="match status" value="3"/>
</dbReference>
<dbReference type="PRINTS" id="PR00320">
    <property type="entry name" value="GPROTEINBRPT"/>
</dbReference>
<feature type="repeat" description="WD" evidence="3">
    <location>
        <begin position="695"/>
        <end position="726"/>
    </location>
</feature>
<dbReference type="Gene3D" id="2.130.10.10">
    <property type="entry name" value="YVTN repeat-like/Quinoprotein amine dehydrogenase"/>
    <property type="match status" value="4"/>
</dbReference>
<dbReference type="EMBL" id="JH651384">
    <property type="protein sequence ID" value="EIJ32981.1"/>
    <property type="molecule type" value="Genomic_DNA"/>
</dbReference>
<sequence>MAAELRRGTRSLHEILVYSPLPEGTRLLLLVDQFEEIFRYRKQQEDQATAFVALLLEACQHPDIYVVITMRSDFLGEAAEFHGLPEAINHGLYLTPRMTREELHDAISLPAQLFGGEVDEALVNHLVNEAGNDPDQLPLLQHALMGLYKKDKNLTLERYQQLQGLKGTLNHHVERTLNRLDEEGKRIAEILFRALTERGGDGQNVRRPVRAQEILDLAGCSLMNLTLVVDTFRKSGRNFLMPPPHVPLTPDTVLDISHESLIRQWERLKIWVDEETDKAGMFLRLLDAAERHQDGQGELWHGTDLALALEWRKQAQPDSVWAQRYTPTGDSSVSPPHPNLPPQGGKGQELLPSGASSSSLPAPLAGEGLGMGGKATEYSYFDLAMNFLADSEEAEKRQQAAEEARRKAELARIRKQYMFALLAFVVAAVLAAWAVIERNRAGEQNERALASEQQRTKELFDATLTHTSLLARGEDFAEARKKLNKIANLEDEVPASRRHARDLLAGFTGIMGGAAQATYQDGDKPLPQLTGDVAISPDGHWLAASGERGTVALFERASGKLVKPLLEGHDKTAGSNGMGTVWDIVFHPKQPWLFSGGEDGQIIRWALPHDGQPAQPLQQWSADAQGQAFGKVEALALTPDGKVLASGHDDGKIRLWAIEETPPGLPLSGEGKDAPPKLLRVLEGHSRLIAAGHGLAFSPDGRQLASASYDNTVRLWDWEKGVSLQVLAGHNAQATGVAFSADGQTLASSSADQSIILWNAQTGQALRRLKGHQNAVFGLQFLPDGLLASASSDNTIRLWDVATGVTRRILQGHTATVTGLTLWQAQGQAAATLYSASNDGTVKRWGGDLPQQWLVGLPVKPFSNAISPDGEFVVVGFYDGSIRVYRLPTADDPQSEILAEIKDAHNNLVDRFSFNSSGTLFASSSNDHTVKVWSVHYDSKSKHLELKMEKTFTDHKDVVHAVAFSPDGSQLATASYDGRIGLFPLEGEGKPQLFEAHEGKVESVSFDPSGKLLLSAGNDDFKLKLWDLTTQPSTAKTLATANDALLWASLSPDGAALASVGREGFVSVYPTSGAAPPLRLNGHEQAVYKAIFSPDSRELATVSSDMTVRLWDLDTHSELFRLRLPTEFSTPSPLWDFDFRCTPTGCWIAVSLTSGKLALYNLGKIKDYSAGEVATSVEPATAAASAEAAAPKVDEAALAEAEKQYQQAIEKNPKDADALTGYAIFLQNTRKDFDQAEKYYRQVIQEVPDNPNIFANLAQIVLAKGELEEGRSLINESFGNHAERYHATLLLELWFYRLAHFPDSYPYAKQEIVDLLKDGVRDDWDFSATIAQAEQAGHPDVPLLKALAEVITRKAEFGTLTPYLEH</sequence>
<keyword evidence="5" id="KW-0472">Membrane</keyword>
<reference evidence="8" key="1">
    <citation type="journal article" date="2011" name="Stand. Genomic Sci.">
        <title>Genome sequence of the filamentous, gliding Thiothrix nivea neotype strain (JP2(T)).</title>
        <authorList>
            <person name="Lapidus A."/>
            <person name="Nolan M."/>
            <person name="Lucas S."/>
            <person name="Glavina Del Rio T."/>
            <person name="Tice H."/>
            <person name="Cheng J.F."/>
            <person name="Tapia R."/>
            <person name="Han C."/>
            <person name="Goodwin L."/>
            <person name="Pitluck S."/>
            <person name="Liolios K."/>
            <person name="Pagani I."/>
            <person name="Ivanova N."/>
            <person name="Huntemann M."/>
            <person name="Mavromatis K."/>
            <person name="Mikhailova N."/>
            <person name="Pati A."/>
            <person name="Chen A."/>
            <person name="Palaniappan K."/>
            <person name="Land M."/>
            <person name="Brambilla E.M."/>
            <person name="Rohde M."/>
            <person name="Abt B."/>
            <person name="Verbarg S."/>
            <person name="Goker M."/>
            <person name="Bristow J."/>
            <person name="Eisen J.A."/>
            <person name="Markowitz V."/>
            <person name="Hugenholtz P."/>
            <person name="Kyrpides N.C."/>
            <person name="Klenk H.P."/>
            <person name="Woyke T."/>
        </authorList>
    </citation>
    <scope>NUCLEOTIDE SEQUENCE [LARGE SCALE GENOMIC DNA]</scope>
    <source>
        <strain evidence="8">ATCC 35100 / DSM 5205 / JP2</strain>
    </source>
</reference>
<gene>
    <name evidence="7" type="ORF">Thini_0323</name>
</gene>
<keyword evidence="5" id="KW-1133">Transmembrane helix</keyword>
<dbReference type="PANTHER" id="PTHR19879">
    <property type="entry name" value="TRANSCRIPTION INITIATION FACTOR TFIID"/>
    <property type="match status" value="1"/>
</dbReference>
<keyword evidence="1 3" id="KW-0853">WD repeat</keyword>
<evidence type="ECO:0000256" key="3">
    <source>
        <dbReference type="PROSITE-ProRule" id="PRU00221"/>
    </source>
</evidence>
<feature type="repeat" description="WD" evidence="3">
    <location>
        <begin position="769"/>
        <end position="809"/>
    </location>
</feature>
<dbReference type="PROSITE" id="PS50082">
    <property type="entry name" value="WD_REPEATS_2"/>
    <property type="match status" value="8"/>
</dbReference>
<dbReference type="InterPro" id="IPR049052">
    <property type="entry name" value="nSTAND1"/>
</dbReference>
<protein>
    <submittedName>
        <fullName evidence="7">WD40 repeat-containing protein</fullName>
    </submittedName>
</protein>
<dbReference type="SMART" id="SM00320">
    <property type="entry name" value="WD40"/>
    <property type="match status" value="13"/>
</dbReference>
<feature type="compositionally biased region" description="Polar residues" evidence="4">
    <location>
        <begin position="325"/>
        <end position="334"/>
    </location>
</feature>
<dbReference type="PANTHER" id="PTHR19879:SF9">
    <property type="entry name" value="TRANSCRIPTION INITIATION FACTOR TFIID SUBUNIT 5"/>
    <property type="match status" value="1"/>
</dbReference>
<feature type="repeat" description="WD" evidence="3">
    <location>
        <begin position="952"/>
        <end position="986"/>
    </location>
</feature>
<feature type="repeat" description="WD" evidence="3">
    <location>
        <begin position="1080"/>
        <end position="1121"/>
    </location>
</feature>
<evidence type="ECO:0000256" key="4">
    <source>
        <dbReference type="SAM" id="MobiDB-lite"/>
    </source>
</evidence>
<dbReference type="SUPFAM" id="SSF48452">
    <property type="entry name" value="TPR-like"/>
    <property type="match status" value="1"/>
</dbReference>
<evidence type="ECO:0000256" key="1">
    <source>
        <dbReference type="ARBA" id="ARBA00022574"/>
    </source>
</evidence>
<evidence type="ECO:0000313" key="7">
    <source>
        <dbReference type="EMBL" id="EIJ32981.1"/>
    </source>
</evidence>
<dbReference type="InterPro" id="IPR001680">
    <property type="entry name" value="WD40_rpt"/>
</dbReference>
<dbReference type="CDD" id="cd00200">
    <property type="entry name" value="WD40"/>
    <property type="match status" value="2"/>
</dbReference>
<feature type="repeat" description="WD" evidence="3">
    <location>
        <begin position="902"/>
        <end position="935"/>
    </location>
</feature>
<feature type="domain" description="Novel STAND NTPase 1" evidence="6">
    <location>
        <begin position="6"/>
        <end position="295"/>
    </location>
</feature>
<keyword evidence="8" id="KW-1185">Reference proteome</keyword>
<evidence type="ECO:0000256" key="5">
    <source>
        <dbReference type="SAM" id="Phobius"/>
    </source>
</evidence>
<dbReference type="PROSITE" id="PS50294">
    <property type="entry name" value="WD_REPEATS_REGION"/>
    <property type="match status" value="7"/>
</dbReference>